<dbReference type="PANTHER" id="PTHR10131:SF138">
    <property type="entry name" value="RE66324P"/>
    <property type="match status" value="1"/>
</dbReference>
<dbReference type="InterPro" id="IPR002083">
    <property type="entry name" value="MATH/TRAF_dom"/>
</dbReference>
<dbReference type="FunFam" id="2.60.210.10:FF:000001">
    <property type="entry name" value="TNF receptor-associated factor"/>
    <property type="match status" value="1"/>
</dbReference>
<feature type="non-terminal residue" evidence="6">
    <location>
        <position position="1"/>
    </location>
</feature>
<dbReference type="SUPFAM" id="SSF49599">
    <property type="entry name" value="TRAF domain-like"/>
    <property type="match status" value="1"/>
</dbReference>
<reference evidence="6" key="1">
    <citation type="submission" date="2021-02" db="EMBL/GenBank/DDBJ databases">
        <authorList>
            <person name="Nowell W R."/>
        </authorList>
    </citation>
    <scope>NUCLEOTIDE SEQUENCE</scope>
</reference>
<evidence type="ECO:0000313" key="7">
    <source>
        <dbReference type="EMBL" id="CAF4374857.1"/>
    </source>
</evidence>
<dbReference type="GO" id="GO:0006915">
    <property type="term" value="P:apoptotic process"/>
    <property type="evidence" value="ECO:0007669"/>
    <property type="project" value="UniProtKB-KW"/>
</dbReference>
<feature type="domain" description="MATH" evidence="5">
    <location>
        <begin position="162"/>
        <end position="309"/>
    </location>
</feature>
<keyword evidence="3" id="KW-0832">Ubl conjugation</keyword>
<accession>A0A815UDI8</accession>
<dbReference type="GO" id="GO:0043122">
    <property type="term" value="P:regulation of canonical NF-kappaB signal transduction"/>
    <property type="evidence" value="ECO:0007669"/>
    <property type="project" value="TreeGrafter"/>
</dbReference>
<dbReference type="AlphaFoldDB" id="A0A815UDI8"/>
<organism evidence="6 8">
    <name type="scientific">Didymodactylos carnosus</name>
    <dbReference type="NCBI Taxonomy" id="1234261"/>
    <lineage>
        <taxon>Eukaryota</taxon>
        <taxon>Metazoa</taxon>
        <taxon>Spiralia</taxon>
        <taxon>Gnathifera</taxon>
        <taxon>Rotifera</taxon>
        <taxon>Eurotatoria</taxon>
        <taxon>Bdelloidea</taxon>
        <taxon>Philodinida</taxon>
        <taxon>Philodinidae</taxon>
        <taxon>Didymodactylos</taxon>
    </lineage>
</organism>
<dbReference type="EMBL" id="CAJOBC010088939">
    <property type="protein sequence ID" value="CAF4374857.1"/>
    <property type="molecule type" value="Genomic_DNA"/>
</dbReference>
<dbReference type="PROSITE" id="PS50144">
    <property type="entry name" value="MATH"/>
    <property type="match status" value="1"/>
</dbReference>
<comment type="caution">
    <text evidence="6">The sequence shown here is derived from an EMBL/GenBank/DDBJ whole genome shotgun (WGS) entry which is preliminary data.</text>
</comment>
<evidence type="ECO:0000256" key="4">
    <source>
        <dbReference type="ARBA" id="ARBA00023054"/>
    </source>
</evidence>
<proteinExistence type="predicted"/>
<dbReference type="Pfam" id="PF21355">
    <property type="entry name" value="TRAF-mep_MATH"/>
    <property type="match status" value="1"/>
</dbReference>
<evidence type="ECO:0000256" key="1">
    <source>
        <dbReference type="ARBA" id="ARBA00022499"/>
    </source>
</evidence>
<keyword evidence="4" id="KW-0175">Coiled coil</keyword>
<sequence>FLRSDIGAHYLTESHQACLLSNLAQSMKLNQSFSSRTNTAVTNSTSDLFNLPSLISAGDTTSPLTKSVINYFYSQRQRFYETLTTVTRNIQLLKDDSIRLSAESLRQQHLSQKSQNDINLIKQSKAEIDSYIAGFKFNQDILLQESASVKQKGENLRQTSYDGTLIWKISNVAEKMADAELERQTSIYSPTFYSSPTGYKMRIRLYLQGDENARRTHMSLSFLIMRGRFDTILRWPFDFTVGFCLYDQSGQQRHIINSFRPDTKSDSFQRPKNEMNIDSGISKFFPLPMTLHDHNSYIKDDTMYIKCLIDFGDISKIILPYALSLNPALPHHIQHLIIQPQQQSISPTNPANYNNNDQNYNRFANDTNTTHNTNSIQSYAITTDNNDNNMLRTSREAMNGEKYQQNEDPNLEHILGIPYAPLISLHPDDTLTLTTILNSPSNENSDNDEEM</sequence>
<dbReference type="InterPro" id="IPR008974">
    <property type="entry name" value="TRAF-like"/>
</dbReference>
<dbReference type="GO" id="GO:0009898">
    <property type="term" value="C:cytoplasmic side of plasma membrane"/>
    <property type="evidence" value="ECO:0007669"/>
    <property type="project" value="TreeGrafter"/>
</dbReference>
<keyword evidence="1" id="KW-1017">Isopeptide bond</keyword>
<dbReference type="PANTHER" id="PTHR10131">
    <property type="entry name" value="TNF RECEPTOR ASSOCIATED FACTOR"/>
    <property type="match status" value="1"/>
</dbReference>
<name>A0A815UDI8_9BILA</name>
<evidence type="ECO:0000313" key="6">
    <source>
        <dbReference type="EMBL" id="CAF1514752.1"/>
    </source>
</evidence>
<gene>
    <name evidence="6" type="ORF">GPM918_LOCUS37274</name>
    <name evidence="7" type="ORF">SRO942_LOCUS38035</name>
</gene>
<evidence type="ECO:0000256" key="2">
    <source>
        <dbReference type="ARBA" id="ARBA00022703"/>
    </source>
</evidence>
<evidence type="ECO:0000313" key="8">
    <source>
        <dbReference type="Proteomes" id="UP000663829"/>
    </source>
</evidence>
<keyword evidence="8" id="KW-1185">Reference proteome</keyword>
<dbReference type="SMART" id="SM00061">
    <property type="entry name" value="MATH"/>
    <property type="match status" value="1"/>
</dbReference>
<dbReference type="GO" id="GO:0005164">
    <property type="term" value="F:tumor necrosis factor receptor binding"/>
    <property type="evidence" value="ECO:0007669"/>
    <property type="project" value="TreeGrafter"/>
</dbReference>
<protein>
    <recommendedName>
        <fullName evidence="5">MATH domain-containing protein</fullName>
    </recommendedName>
</protein>
<evidence type="ECO:0000256" key="3">
    <source>
        <dbReference type="ARBA" id="ARBA00022843"/>
    </source>
</evidence>
<dbReference type="Gene3D" id="2.60.210.10">
    <property type="entry name" value="Apoptosis, Tumor Necrosis Factor Receptor Associated Protein 2, Chain A"/>
    <property type="match status" value="1"/>
</dbReference>
<dbReference type="Proteomes" id="UP000681722">
    <property type="component" value="Unassembled WGS sequence"/>
</dbReference>
<dbReference type="EMBL" id="CAJNOQ010023400">
    <property type="protein sequence ID" value="CAF1514752.1"/>
    <property type="molecule type" value="Genomic_DNA"/>
</dbReference>
<keyword evidence="2" id="KW-0053">Apoptosis</keyword>
<dbReference type="OrthoDB" id="6475149at2759"/>
<evidence type="ECO:0000259" key="5">
    <source>
        <dbReference type="PROSITE" id="PS50144"/>
    </source>
</evidence>
<dbReference type="Proteomes" id="UP000663829">
    <property type="component" value="Unassembled WGS sequence"/>
</dbReference>
<dbReference type="InterPro" id="IPR049342">
    <property type="entry name" value="TRAF1-6_MATH_dom"/>
</dbReference>